<gene>
    <name evidence="6" type="ORF">DX116_10995</name>
</gene>
<dbReference type="SMART" id="SM00382">
    <property type="entry name" value="AAA"/>
    <property type="match status" value="1"/>
</dbReference>
<keyword evidence="3 6" id="KW-0067">ATP-binding</keyword>
<dbReference type="PROSITE" id="PS50893">
    <property type="entry name" value="ABC_TRANSPORTER_2"/>
    <property type="match status" value="1"/>
</dbReference>
<keyword evidence="7" id="KW-1185">Reference proteome</keyword>
<sequence>MTLPTTPSPLAVRGLTVALDGRPVLRQVDLDVSAGEFVTLLGANGSGKSTLVRAAVGLVPFSSGTVELFGTPLGRFRDRQRLGYVPQRSRAVAGVPATMHEVVMSGRLARRRFVGWRSKDDLAAVEAAIARVGLSDRTRSAVSEMSGGQQQRALIARALAAGAELLIMDEPTAGVDHDNQESLAELLAGLVAEGTSILLVAHELGPLRPLIHRAVVLENGTVTYDGPVDAVRDPEHVHVHVHSGRPEKADGFKGNPVGGGQDA</sequence>
<dbReference type="Pfam" id="PF00005">
    <property type="entry name" value="ABC_tran"/>
    <property type="match status" value="1"/>
</dbReference>
<reference evidence="6 7" key="1">
    <citation type="submission" date="2018-08" db="EMBL/GenBank/DDBJ databases">
        <title>Aeromicrobium sp. M2KJ-4, whole genome shotgun sequence.</title>
        <authorList>
            <person name="Tuo L."/>
        </authorList>
    </citation>
    <scope>NUCLEOTIDE SEQUENCE [LARGE SCALE GENOMIC DNA]</scope>
    <source>
        <strain evidence="6 7">M2KJ-4</strain>
    </source>
</reference>
<dbReference type="InterPro" id="IPR003593">
    <property type="entry name" value="AAA+_ATPase"/>
</dbReference>
<dbReference type="OrthoDB" id="5296765at2"/>
<proteinExistence type="predicted"/>
<dbReference type="EMBL" id="QUBR01000002">
    <property type="protein sequence ID" value="REK69723.1"/>
    <property type="molecule type" value="Genomic_DNA"/>
</dbReference>
<dbReference type="InterPro" id="IPR027417">
    <property type="entry name" value="P-loop_NTPase"/>
</dbReference>
<evidence type="ECO:0000259" key="5">
    <source>
        <dbReference type="PROSITE" id="PS50893"/>
    </source>
</evidence>
<name>A0A371P198_9ACTN</name>
<dbReference type="PANTHER" id="PTHR42734">
    <property type="entry name" value="METAL TRANSPORT SYSTEM ATP-BINDING PROTEIN TM_0124-RELATED"/>
    <property type="match status" value="1"/>
</dbReference>
<dbReference type="InterPro" id="IPR017871">
    <property type="entry name" value="ABC_transporter-like_CS"/>
</dbReference>
<evidence type="ECO:0000256" key="2">
    <source>
        <dbReference type="ARBA" id="ARBA00022741"/>
    </source>
</evidence>
<comment type="caution">
    <text evidence="6">The sequence shown here is derived from an EMBL/GenBank/DDBJ whole genome shotgun (WGS) entry which is preliminary data.</text>
</comment>
<evidence type="ECO:0000313" key="6">
    <source>
        <dbReference type="EMBL" id="REK69723.1"/>
    </source>
</evidence>
<accession>A0A371P198</accession>
<dbReference type="GO" id="GO:0016887">
    <property type="term" value="F:ATP hydrolysis activity"/>
    <property type="evidence" value="ECO:0007669"/>
    <property type="project" value="InterPro"/>
</dbReference>
<dbReference type="InterPro" id="IPR003439">
    <property type="entry name" value="ABC_transporter-like_ATP-bd"/>
</dbReference>
<dbReference type="AlphaFoldDB" id="A0A371P198"/>
<feature type="compositionally biased region" description="Basic and acidic residues" evidence="4">
    <location>
        <begin position="241"/>
        <end position="251"/>
    </location>
</feature>
<dbReference type="RefSeq" id="WP_119704322.1">
    <property type="nucleotide sequence ID" value="NZ_JBHSOI010000002.1"/>
</dbReference>
<dbReference type="PROSITE" id="PS00211">
    <property type="entry name" value="ABC_TRANSPORTER_1"/>
    <property type="match status" value="1"/>
</dbReference>
<dbReference type="GO" id="GO:0005524">
    <property type="term" value="F:ATP binding"/>
    <property type="evidence" value="ECO:0007669"/>
    <property type="project" value="UniProtKB-KW"/>
</dbReference>
<dbReference type="SUPFAM" id="SSF52540">
    <property type="entry name" value="P-loop containing nucleoside triphosphate hydrolases"/>
    <property type="match status" value="1"/>
</dbReference>
<keyword evidence="1" id="KW-0813">Transport</keyword>
<dbReference type="Gene3D" id="3.40.50.300">
    <property type="entry name" value="P-loop containing nucleotide triphosphate hydrolases"/>
    <property type="match status" value="1"/>
</dbReference>
<organism evidence="6 7">
    <name type="scientific">Aeromicrobium endophyticum</name>
    <dbReference type="NCBI Taxonomy" id="2292704"/>
    <lineage>
        <taxon>Bacteria</taxon>
        <taxon>Bacillati</taxon>
        <taxon>Actinomycetota</taxon>
        <taxon>Actinomycetes</taxon>
        <taxon>Propionibacteriales</taxon>
        <taxon>Nocardioidaceae</taxon>
        <taxon>Aeromicrobium</taxon>
    </lineage>
</organism>
<feature type="domain" description="ABC transporter" evidence="5">
    <location>
        <begin position="10"/>
        <end position="244"/>
    </location>
</feature>
<evidence type="ECO:0000256" key="1">
    <source>
        <dbReference type="ARBA" id="ARBA00022448"/>
    </source>
</evidence>
<dbReference type="InterPro" id="IPR050153">
    <property type="entry name" value="Metal_Ion_Import_ABC"/>
</dbReference>
<evidence type="ECO:0000256" key="3">
    <source>
        <dbReference type="ARBA" id="ARBA00022840"/>
    </source>
</evidence>
<protein>
    <submittedName>
        <fullName evidence="6">Metal ABC transporter ATP-binding protein</fullName>
    </submittedName>
</protein>
<evidence type="ECO:0000256" key="4">
    <source>
        <dbReference type="SAM" id="MobiDB-lite"/>
    </source>
</evidence>
<keyword evidence="2" id="KW-0547">Nucleotide-binding</keyword>
<dbReference type="Proteomes" id="UP000265581">
    <property type="component" value="Unassembled WGS sequence"/>
</dbReference>
<evidence type="ECO:0000313" key="7">
    <source>
        <dbReference type="Proteomes" id="UP000265581"/>
    </source>
</evidence>
<feature type="region of interest" description="Disordered" evidence="4">
    <location>
        <begin position="241"/>
        <end position="263"/>
    </location>
</feature>